<feature type="domain" description="Enoyl reductase (ER)" evidence="2">
    <location>
        <begin position="18"/>
        <end position="349"/>
    </location>
</feature>
<keyword evidence="4" id="KW-1185">Reference proteome</keyword>
<dbReference type="SUPFAM" id="SSF51735">
    <property type="entry name" value="NAD(P)-binding Rossmann-fold domains"/>
    <property type="match status" value="1"/>
</dbReference>
<feature type="non-terminal residue" evidence="3">
    <location>
        <position position="1"/>
    </location>
</feature>
<dbReference type="Gene3D" id="3.40.50.720">
    <property type="entry name" value="NAD(P)-binding Rossmann-like Domain"/>
    <property type="match status" value="1"/>
</dbReference>
<accession>A0ABR0M5D9</accession>
<dbReference type="InterPro" id="IPR036291">
    <property type="entry name" value="NAD(P)-bd_dom_sf"/>
</dbReference>
<dbReference type="Proteomes" id="UP001357485">
    <property type="component" value="Unassembled WGS sequence"/>
</dbReference>
<dbReference type="Pfam" id="PF08240">
    <property type="entry name" value="ADH_N"/>
    <property type="match status" value="1"/>
</dbReference>
<gene>
    <name evidence="3" type="ORF">LTR16_005839</name>
</gene>
<comment type="caution">
    <text evidence="3">The sequence shown here is derived from an EMBL/GenBank/DDBJ whole genome shotgun (WGS) entry which is preliminary data.</text>
</comment>
<dbReference type="PANTHER" id="PTHR45033:SF2">
    <property type="entry name" value="ZINC-TYPE ALCOHOL DEHYDROGENASE-LIKE PROTEIN C1773.06C"/>
    <property type="match status" value="1"/>
</dbReference>
<dbReference type="PANTHER" id="PTHR45033">
    <property type="match status" value="1"/>
</dbReference>
<evidence type="ECO:0000313" key="4">
    <source>
        <dbReference type="Proteomes" id="UP001357485"/>
    </source>
</evidence>
<protein>
    <recommendedName>
        <fullName evidence="2">Enoyl reductase (ER) domain-containing protein</fullName>
    </recommendedName>
</protein>
<dbReference type="Pfam" id="PF13602">
    <property type="entry name" value="ADH_zinc_N_2"/>
    <property type="match status" value="1"/>
</dbReference>
<evidence type="ECO:0000259" key="2">
    <source>
        <dbReference type="SMART" id="SM00829"/>
    </source>
</evidence>
<feature type="region of interest" description="Disordered" evidence="1">
    <location>
        <begin position="206"/>
        <end position="231"/>
    </location>
</feature>
<dbReference type="InterPro" id="IPR052711">
    <property type="entry name" value="Zinc_ADH-like"/>
</dbReference>
<dbReference type="InterPro" id="IPR013154">
    <property type="entry name" value="ADH-like_N"/>
</dbReference>
<name>A0ABR0M5D9_9PEZI</name>
<dbReference type="SMART" id="SM00829">
    <property type="entry name" value="PKS_ER"/>
    <property type="match status" value="1"/>
</dbReference>
<dbReference type="SUPFAM" id="SSF50129">
    <property type="entry name" value="GroES-like"/>
    <property type="match status" value="1"/>
</dbReference>
<sequence length="352" mass="38896">SAPTTARRARHVNIRSTSGFDALKFNENAPVPKLGDKDVLVRFHGASLNYRDLIIPKGQYPFPQQDGVVPASDGSGTVEEVGGQVTRFKKGDEVVTLFNQGHLGGSLNPTINETGVGGVIDGTLQQYGKFDEQGLVKKPKNLDFLEASTLSCAGLTAWNGLYGLESRALKQGDWVLTQGTGGVSIFAIQVVRKIRRCNRHRYDLLRSQSRNPQEARRRPRHQLQEDTNWGETARKLTPDQLGVHHILEVGGPTTMAQSLKAIKIDGVISIIGFLGGVKGEQPTFLDCLTNICTVRGLLVGSRLMFEDMNRAVEANNIKPVVDEKVFSLEEVREAYEYMWAQKHFGKLCIRID</sequence>
<reference evidence="3 4" key="1">
    <citation type="submission" date="2023-08" db="EMBL/GenBank/DDBJ databases">
        <title>Black Yeasts Isolated from many extreme environments.</title>
        <authorList>
            <person name="Coleine C."/>
            <person name="Stajich J.E."/>
            <person name="Selbmann L."/>
        </authorList>
    </citation>
    <scope>NUCLEOTIDE SEQUENCE [LARGE SCALE GENOMIC DNA]</scope>
    <source>
        <strain evidence="3 4">CCFEE 536</strain>
    </source>
</reference>
<proteinExistence type="predicted"/>
<dbReference type="InterPro" id="IPR020843">
    <property type="entry name" value="ER"/>
</dbReference>
<dbReference type="InterPro" id="IPR011032">
    <property type="entry name" value="GroES-like_sf"/>
</dbReference>
<organism evidence="3 4">
    <name type="scientific">Cryomyces antarcticus</name>
    <dbReference type="NCBI Taxonomy" id="329879"/>
    <lineage>
        <taxon>Eukaryota</taxon>
        <taxon>Fungi</taxon>
        <taxon>Dikarya</taxon>
        <taxon>Ascomycota</taxon>
        <taxon>Pezizomycotina</taxon>
        <taxon>Dothideomycetes</taxon>
        <taxon>Dothideomycetes incertae sedis</taxon>
        <taxon>Cryomyces</taxon>
    </lineage>
</organism>
<evidence type="ECO:0000256" key="1">
    <source>
        <dbReference type="SAM" id="MobiDB-lite"/>
    </source>
</evidence>
<dbReference type="CDD" id="cd08276">
    <property type="entry name" value="MDR7"/>
    <property type="match status" value="1"/>
</dbReference>
<evidence type="ECO:0000313" key="3">
    <source>
        <dbReference type="EMBL" id="KAK5282399.1"/>
    </source>
</evidence>
<dbReference type="Gene3D" id="3.90.180.10">
    <property type="entry name" value="Medium-chain alcohol dehydrogenases, catalytic domain"/>
    <property type="match status" value="1"/>
</dbReference>
<dbReference type="EMBL" id="JAVRRA010001000">
    <property type="protein sequence ID" value="KAK5282399.1"/>
    <property type="molecule type" value="Genomic_DNA"/>
</dbReference>